<protein>
    <submittedName>
        <fullName evidence="2">Dienelactone hydrolase family protein</fullName>
    </submittedName>
</protein>
<dbReference type="Proteomes" id="UP000323164">
    <property type="component" value="Unassembled WGS sequence"/>
</dbReference>
<dbReference type="SUPFAM" id="SSF53474">
    <property type="entry name" value="alpha/beta-Hydrolases"/>
    <property type="match status" value="1"/>
</dbReference>
<dbReference type="EMBL" id="VTRV01000050">
    <property type="protein sequence ID" value="TZF90159.1"/>
    <property type="molecule type" value="Genomic_DNA"/>
</dbReference>
<dbReference type="InterPro" id="IPR051049">
    <property type="entry name" value="Dienelactone_hydrolase-like"/>
</dbReference>
<gene>
    <name evidence="2" type="ORF">FW784_06380</name>
</gene>
<keyword evidence="2" id="KW-0378">Hydrolase</keyword>
<proteinExistence type="predicted"/>
<dbReference type="InterPro" id="IPR029058">
    <property type="entry name" value="AB_hydrolase_fold"/>
</dbReference>
<dbReference type="InterPro" id="IPR002925">
    <property type="entry name" value="Dienelactn_hydro"/>
</dbReference>
<dbReference type="Pfam" id="PF01738">
    <property type="entry name" value="DLH"/>
    <property type="match status" value="1"/>
</dbReference>
<name>A0A5D8Z5Y8_9GAMM</name>
<feature type="domain" description="Dienelactone hydrolase" evidence="1">
    <location>
        <begin position="15"/>
        <end position="220"/>
    </location>
</feature>
<accession>A0A5D8Z5Y8</accession>
<organism evidence="2 3">
    <name type="scientific">Cognatilysobacter lacus</name>
    <dbReference type="NCBI Taxonomy" id="1643323"/>
    <lineage>
        <taxon>Bacteria</taxon>
        <taxon>Pseudomonadati</taxon>
        <taxon>Pseudomonadota</taxon>
        <taxon>Gammaproteobacteria</taxon>
        <taxon>Lysobacterales</taxon>
        <taxon>Lysobacteraceae</taxon>
        <taxon>Cognatilysobacter</taxon>
    </lineage>
</organism>
<dbReference type="PANTHER" id="PTHR46623">
    <property type="entry name" value="CARBOXYMETHYLENEBUTENOLIDASE-RELATED"/>
    <property type="match status" value="1"/>
</dbReference>
<dbReference type="GO" id="GO:0016787">
    <property type="term" value="F:hydrolase activity"/>
    <property type="evidence" value="ECO:0007669"/>
    <property type="project" value="UniProtKB-KW"/>
</dbReference>
<reference evidence="2 3" key="1">
    <citation type="submission" date="2019-08" db="EMBL/GenBank/DDBJ databases">
        <title>Draft genome sequence of Lysobacter sp. UKS-15.</title>
        <authorList>
            <person name="Im W.-T."/>
        </authorList>
    </citation>
    <scope>NUCLEOTIDE SEQUENCE [LARGE SCALE GENOMIC DNA]</scope>
    <source>
        <strain evidence="2 3">UKS-15</strain>
    </source>
</reference>
<comment type="caution">
    <text evidence="2">The sequence shown here is derived from an EMBL/GenBank/DDBJ whole genome shotgun (WGS) entry which is preliminary data.</text>
</comment>
<dbReference type="PANTHER" id="PTHR46623:SF6">
    <property type="entry name" value="ALPHA_BETA-HYDROLASES SUPERFAMILY PROTEIN"/>
    <property type="match status" value="1"/>
</dbReference>
<evidence type="ECO:0000259" key="1">
    <source>
        <dbReference type="Pfam" id="PF01738"/>
    </source>
</evidence>
<dbReference type="Gene3D" id="3.40.50.1820">
    <property type="entry name" value="alpha/beta hydrolase"/>
    <property type="match status" value="1"/>
</dbReference>
<evidence type="ECO:0000313" key="3">
    <source>
        <dbReference type="Proteomes" id="UP000323164"/>
    </source>
</evidence>
<keyword evidence="3" id="KW-1185">Reference proteome</keyword>
<dbReference type="AlphaFoldDB" id="A0A5D8Z5Y8"/>
<dbReference type="RefSeq" id="WP_149352523.1">
    <property type="nucleotide sequence ID" value="NZ_VTRV01000050.1"/>
</dbReference>
<evidence type="ECO:0000313" key="2">
    <source>
        <dbReference type="EMBL" id="TZF90159.1"/>
    </source>
</evidence>
<sequence>MGSWIDLDTPHGRVRAWHSTPSGERAGALVVIQEIFGVNTHIRDVADRFAKEGFEVVAPSLFDPVEPNVQLDYDAAGMAHGRELVGALGIERAVDIVEAAAGQLRTGTGTSKVGVVGFCWGGSVALLANTRLGLPASSYYGARSVGFLGEPLRAPMQFHFGARDSSIPAADIQKHRDAYPDAETYVYDAGHGFNCDRRADYDAAAAALAWTRTTRFFRDALA</sequence>
<dbReference type="OrthoDB" id="9787933at2"/>